<dbReference type="Pfam" id="PF01408">
    <property type="entry name" value="GFO_IDH_MocA"/>
    <property type="match status" value="1"/>
</dbReference>
<dbReference type="InterPro" id="IPR055170">
    <property type="entry name" value="GFO_IDH_MocA-like_dom"/>
</dbReference>
<name>A0ABX6GWE4_9MICO</name>
<keyword evidence="2" id="KW-0520">NAD</keyword>
<dbReference type="PANTHER" id="PTHR43818:SF11">
    <property type="entry name" value="BCDNA.GH03377"/>
    <property type="match status" value="1"/>
</dbReference>
<keyword evidence="1" id="KW-0560">Oxidoreductase</keyword>
<dbReference type="InterPro" id="IPR050463">
    <property type="entry name" value="Gfo/Idh/MocA_oxidrdct_glycsds"/>
</dbReference>
<proteinExistence type="predicted"/>
<dbReference type="Gene3D" id="3.30.360.10">
    <property type="entry name" value="Dihydrodipicolinate Reductase, domain 2"/>
    <property type="match status" value="1"/>
</dbReference>
<reference evidence="6" key="1">
    <citation type="submission" date="2019-12" db="EMBL/GenBank/DDBJ databases">
        <title>Complete and draft genome sequences of new strains and members of some known species of the genus Rathayibacter isolated from plants.</title>
        <authorList>
            <person name="Tarlachkov S.V."/>
            <person name="Starodumova I.P."/>
            <person name="Dorofeeva L.V."/>
            <person name="Prisyazhnaya N.V."/>
            <person name="Leyn S."/>
            <person name="Zlamal J."/>
            <person name="Elan M."/>
            <person name="Osterman A.L."/>
            <person name="Nadler S."/>
            <person name="Subbotin S.A."/>
            <person name="Evtushenko L.I."/>
        </authorList>
    </citation>
    <scope>NUCLEOTIDE SEQUENCE [LARGE SCALE GENOMIC DNA]</scope>
    <source>
        <strain evidence="6">VKM Ac-2802</strain>
    </source>
</reference>
<dbReference type="InterPro" id="IPR000683">
    <property type="entry name" value="Gfo/Idh/MocA-like_OxRdtase_N"/>
</dbReference>
<gene>
    <name evidence="5" type="ORF">GSU69_02935</name>
</gene>
<dbReference type="Pfam" id="PF22725">
    <property type="entry name" value="GFO_IDH_MocA_C3"/>
    <property type="match status" value="1"/>
</dbReference>
<dbReference type="PANTHER" id="PTHR43818">
    <property type="entry name" value="BCDNA.GH03377"/>
    <property type="match status" value="1"/>
</dbReference>
<dbReference type="InterPro" id="IPR036291">
    <property type="entry name" value="NAD(P)-bd_dom_sf"/>
</dbReference>
<evidence type="ECO:0000259" key="4">
    <source>
        <dbReference type="Pfam" id="PF22725"/>
    </source>
</evidence>
<feature type="domain" description="Gfo/Idh/MocA-like oxidoreductase N-terminal" evidence="3">
    <location>
        <begin position="4"/>
        <end position="122"/>
    </location>
</feature>
<evidence type="ECO:0000313" key="5">
    <source>
        <dbReference type="EMBL" id="QHC61752.1"/>
    </source>
</evidence>
<evidence type="ECO:0000256" key="1">
    <source>
        <dbReference type="ARBA" id="ARBA00023002"/>
    </source>
</evidence>
<evidence type="ECO:0000259" key="3">
    <source>
        <dbReference type="Pfam" id="PF01408"/>
    </source>
</evidence>
<sequence length="372" mass="39439">MMPRIGLVGIGGYGASHLGAVLAAHRDGRVRLVGVADPRPPVEGLLPDGVAHHPDATGLFAAGGTDVVIISTPIHTHAAIALAAMDHGNDVLLEKPPAASLAEFTAITERAAAIGSLVQVGFQSLGSSAIPAIRAAVADGEIGDVLRYGASGVWVRDDRYWSRSPWAGRRTLDGAVVADGVLTNPFSHATATALAIAGADRLEDVVDVRLDLRRANDIEADDTSVAVLTLADGLRVTTAVTLCAERPEEPSVEIVGTRGTLRFYYTLDVVQLVREDLPPRTLQYDRITPFEGLLAARELGTPLHAGIERTGGFLRLLEAVMAAPSPRALPADAWREVQDVEGRHRVVGGVEHALQEALRRETTFDALDLSWS</sequence>
<protein>
    <submittedName>
        <fullName evidence="5">Gfo/Idh/MocA family oxidoreductase</fullName>
    </submittedName>
</protein>
<accession>A0ABX6GWE4</accession>
<evidence type="ECO:0000256" key="2">
    <source>
        <dbReference type="ARBA" id="ARBA00023027"/>
    </source>
</evidence>
<keyword evidence="6" id="KW-1185">Reference proteome</keyword>
<dbReference type="SUPFAM" id="SSF55347">
    <property type="entry name" value="Glyceraldehyde-3-phosphate dehydrogenase-like, C-terminal domain"/>
    <property type="match status" value="1"/>
</dbReference>
<dbReference type="Gene3D" id="3.40.50.720">
    <property type="entry name" value="NAD(P)-binding Rossmann-like Domain"/>
    <property type="match status" value="1"/>
</dbReference>
<dbReference type="SUPFAM" id="SSF51735">
    <property type="entry name" value="NAD(P)-binding Rossmann-fold domains"/>
    <property type="match status" value="1"/>
</dbReference>
<dbReference type="EMBL" id="CP047180">
    <property type="protein sequence ID" value="QHC61752.1"/>
    <property type="molecule type" value="Genomic_DNA"/>
</dbReference>
<feature type="domain" description="GFO/IDH/MocA-like oxidoreductase" evidence="4">
    <location>
        <begin position="132"/>
        <end position="262"/>
    </location>
</feature>
<organism evidence="5 6">
    <name type="scientific">Rathayibacter festucae</name>
    <dbReference type="NCBI Taxonomy" id="110937"/>
    <lineage>
        <taxon>Bacteria</taxon>
        <taxon>Bacillati</taxon>
        <taxon>Actinomycetota</taxon>
        <taxon>Actinomycetes</taxon>
        <taxon>Micrococcales</taxon>
        <taxon>Microbacteriaceae</taxon>
        <taxon>Rathayibacter</taxon>
    </lineage>
</organism>
<dbReference type="Proteomes" id="UP000464597">
    <property type="component" value="Chromosome"/>
</dbReference>
<evidence type="ECO:0000313" key="6">
    <source>
        <dbReference type="Proteomes" id="UP000464597"/>
    </source>
</evidence>